<dbReference type="GO" id="GO:0003964">
    <property type="term" value="F:RNA-directed DNA polymerase activity"/>
    <property type="evidence" value="ECO:0007669"/>
    <property type="project" value="UniProtKB-KW"/>
</dbReference>
<dbReference type="AlphaFoldDB" id="A0ABD1A8V5"/>
<dbReference type="InterPro" id="IPR050951">
    <property type="entry name" value="Retrovirus_Pol_polyprotein"/>
</dbReference>
<feature type="compositionally biased region" description="Basic and acidic residues" evidence="8">
    <location>
        <begin position="193"/>
        <end position="209"/>
    </location>
</feature>
<dbReference type="Gene3D" id="3.10.10.10">
    <property type="entry name" value="HIV Type 1 Reverse Transcriptase, subunit A, domain 1"/>
    <property type="match status" value="1"/>
</dbReference>
<protein>
    <recommendedName>
        <fullName evidence="1">RNA-directed DNA polymerase</fullName>
        <ecNumber evidence="1">2.7.7.49</ecNumber>
    </recommendedName>
</protein>
<dbReference type="FunFam" id="3.10.20.370:FF:000001">
    <property type="entry name" value="Retrovirus-related Pol polyprotein from transposon 17.6-like protein"/>
    <property type="match status" value="1"/>
</dbReference>
<dbReference type="GO" id="GO:0016787">
    <property type="term" value="F:hydrolase activity"/>
    <property type="evidence" value="ECO:0007669"/>
    <property type="project" value="UniProtKB-KW"/>
</dbReference>
<feature type="region of interest" description="Disordered" evidence="8">
    <location>
        <begin position="518"/>
        <end position="541"/>
    </location>
</feature>
<dbReference type="Gene3D" id="2.40.70.10">
    <property type="entry name" value="Acid Proteases"/>
    <property type="match status" value="1"/>
</dbReference>
<dbReference type="FunFam" id="3.30.70.270:FF:000020">
    <property type="entry name" value="Transposon Tf2-6 polyprotein-like Protein"/>
    <property type="match status" value="1"/>
</dbReference>
<dbReference type="EMBL" id="JBANAX010000624">
    <property type="protein sequence ID" value="KAL1200309.1"/>
    <property type="molecule type" value="Genomic_DNA"/>
</dbReference>
<organism evidence="11 12">
    <name type="scientific">Cardamine amara subsp. amara</name>
    <dbReference type="NCBI Taxonomy" id="228776"/>
    <lineage>
        <taxon>Eukaryota</taxon>
        <taxon>Viridiplantae</taxon>
        <taxon>Streptophyta</taxon>
        <taxon>Embryophyta</taxon>
        <taxon>Tracheophyta</taxon>
        <taxon>Spermatophyta</taxon>
        <taxon>Magnoliopsida</taxon>
        <taxon>eudicotyledons</taxon>
        <taxon>Gunneridae</taxon>
        <taxon>Pentapetalae</taxon>
        <taxon>rosids</taxon>
        <taxon>malvids</taxon>
        <taxon>Brassicales</taxon>
        <taxon>Brassicaceae</taxon>
        <taxon>Cardamineae</taxon>
        <taxon>Cardamine</taxon>
    </lineage>
</organism>
<dbReference type="Pfam" id="PF00078">
    <property type="entry name" value="RVT_1"/>
    <property type="match status" value="1"/>
</dbReference>
<dbReference type="InterPro" id="IPR041373">
    <property type="entry name" value="RT_RNaseH"/>
</dbReference>
<feature type="domain" description="Reverse transcriptase RNase H-like" evidence="10">
    <location>
        <begin position="936"/>
        <end position="1038"/>
    </location>
</feature>
<evidence type="ECO:0000256" key="3">
    <source>
        <dbReference type="ARBA" id="ARBA00022695"/>
    </source>
</evidence>
<feature type="domain" description="Reverse transcriptase" evidence="9">
    <location>
        <begin position="692"/>
        <end position="848"/>
    </location>
</feature>
<dbReference type="InterPro" id="IPR043502">
    <property type="entry name" value="DNA/RNA_pol_sf"/>
</dbReference>
<dbReference type="PANTHER" id="PTHR37984">
    <property type="entry name" value="PROTEIN CBG26694"/>
    <property type="match status" value="1"/>
</dbReference>
<evidence type="ECO:0000313" key="11">
    <source>
        <dbReference type="EMBL" id="KAL1200309.1"/>
    </source>
</evidence>
<keyword evidence="5" id="KW-0255">Endonuclease</keyword>
<gene>
    <name evidence="11" type="ORF">V5N11_004382</name>
</gene>
<keyword evidence="3" id="KW-0548">Nucleotidyltransferase</keyword>
<keyword evidence="6" id="KW-0378">Hydrolase</keyword>
<dbReference type="Pfam" id="PF17917">
    <property type="entry name" value="RT_RNaseH"/>
    <property type="match status" value="1"/>
</dbReference>
<evidence type="ECO:0000259" key="10">
    <source>
        <dbReference type="Pfam" id="PF17917"/>
    </source>
</evidence>
<sequence>MNQLQQNQGFQKFYSSNQQGKLFIPNQNQNQFQGGTQQKPYFATTQQSAPTPDSQDELKTLMQQLLVSQQKAATEINTKVDHMYSDLNAKYEAVTAHVKKLDTQVVQTAEAIKRPSGTLPRKGKMNPRNEYVNAVELRSGRVLTPPTSSTTVGKDKESAMEHDTKGKALATDDDILEHGSHSGTQDETPPAEFRTKTTEHPDSSQEHVLRQGAPTKSAETLPKRVYVPRVPYPVPPKKTRKNLEDAKCREMLKDLTVKLPLVDAVQMVPTLKRYMKELVAGKVVHEENVMMVTKECSDILQNKVLTKKGDPGRFVISVKIGPMTFACSLCDLGSSVNLMPYSMAKRLGFTKFKPTKISLVFADRSTKLPVGIIEDLHVRIGDTLIPADFVVLELDEEPKDPLILGRTFLCTTRAIIDVEEGIVDLRLGDMVVRFEMNKLPKKPMIDGQTFVIHDGSEIAGEVTEEILSNDPLEVALTKAEGVHGFLSEDTEGFAKMLDSSLRVEKMVAYMSLEGEKNSMGKDKAGAPAPTPGAPAPDDSISGSWSELKAPKLKLKALPAGLRYAFLGPDSTYPVIVNAELNNVEITLLLCELRKYRKTLWYSLDDITGISPDLCMHIIHLEDESMTSVEHQRRLKPNLKDVVRKEIMKLLDGGVFYAISDSKWVSPVHVVPKKGGITVIRNDRNELIPTRTVTGHRMCIDYRKLNAATRKDHFPLPFIDQMLERLANHPYYCFLDGYSGFFQIPIHPDDQEKTTFTCPYGTFAYRRMPFGLCNAPATFQRCMMSIFTDLIEDIMEVFMDDFSVYGSSFSVCLSNLCRVLQRCEEQHLVLNLEKCHFMVRDGIVLGHKISERGIEVDKAKIEVMMSLQPPNSVKGIRSFLGHAGFYRRFIKDFSKIARPLTRLLCKEVKFEFDNACLEAFHTIKGALVSAPIVQPPDWDLPFEIMTDASDFAVGAVLGQRKDKMLHVVYYASRTMDEAQCKYATTEKELLAIMFAFEKFRSYLVGSKVIVHTDHAALKNLLTKKDAKPRLLRLILLLQELDLEIKDKKGAENGVADHLSRMNIEEETPMDGRLPEEQVYAIGICCVSEHPEEHPEEHPARACAPECFFSSV</sequence>
<dbReference type="Proteomes" id="UP001558713">
    <property type="component" value="Unassembled WGS sequence"/>
</dbReference>
<dbReference type="Gene3D" id="3.30.70.270">
    <property type="match status" value="2"/>
</dbReference>
<name>A0ABD1A8V5_CARAN</name>
<evidence type="ECO:0000256" key="5">
    <source>
        <dbReference type="ARBA" id="ARBA00022759"/>
    </source>
</evidence>
<dbReference type="GO" id="GO:0004519">
    <property type="term" value="F:endonuclease activity"/>
    <property type="evidence" value="ECO:0007669"/>
    <property type="project" value="UniProtKB-KW"/>
</dbReference>
<evidence type="ECO:0000259" key="9">
    <source>
        <dbReference type="Pfam" id="PF00078"/>
    </source>
</evidence>
<evidence type="ECO:0000256" key="1">
    <source>
        <dbReference type="ARBA" id="ARBA00012493"/>
    </source>
</evidence>
<feature type="region of interest" description="Disordered" evidence="8">
    <location>
        <begin position="142"/>
        <end position="164"/>
    </location>
</feature>
<dbReference type="CDD" id="cd09274">
    <property type="entry name" value="RNase_HI_RT_Ty3"/>
    <property type="match status" value="1"/>
</dbReference>
<dbReference type="SUPFAM" id="SSF56672">
    <property type="entry name" value="DNA/RNA polymerases"/>
    <property type="match status" value="1"/>
</dbReference>
<evidence type="ECO:0000256" key="6">
    <source>
        <dbReference type="ARBA" id="ARBA00022801"/>
    </source>
</evidence>
<reference evidence="11 12" key="1">
    <citation type="submission" date="2024-04" db="EMBL/GenBank/DDBJ databases">
        <title>Genome assembly C_amara_ONT_v2.</title>
        <authorList>
            <person name="Yant L."/>
            <person name="Moore C."/>
            <person name="Slenker M."/>
        </authorList>
    </citation>
    <scope>NUCLEOTIDE SEQUENCE [LARGE SCALE GENOMIC DNA]</scope>
    <source>
        <tissue evidence="11">Leaf</tissue>
    </source>
</reference>
<proteinExistence type="predicted"/>
<feature type="region of interest" description="Disordered" evidence="8">
    <location>
        <begin position="176"/>
        <end position="219"/>
    </location>
</feature>
<keyword evidence="7" id="KW-0695">RNA-directed DNA polymerase</keyword>
<evidence type="ECO:0000313" key="12">
    <source>
        <dbReference type="Proteomes" id="UP001558713"/>
    </source>
</evidence>
<evidence type="ECO:0000256" key="7">
    <source>
        <dbReference type="ARBA" id="ARBA00022918"/>
    </source>
</evidence>
<dbReference type="EC" id="2.7.7.49" evidence="1"/>
<dbReference type="CDD" id="cd00303">
    <property type="entry name" value="retropepsin_like"/>
    <property type="match status" value="1"/>
</dbReference>
<evidence type="ECO:0000256" key="2">
    <source>
        <dbReference type="ARBA" id="ARBA00022679"/>
    </source>
</evidence>
<dbReference type="InterPro" id="IPR000477">
    <property type="entry name" value="RT_dom"/>
</dbReference>
<evidence type="ECO:0000256" key="8">
    <source>
        <dbReference type="SAM" id="MobiDB-lite"/>
    </source>
</evidence>
<keyword evidence="4" id="KW-0540">Nuclease</keyword>
<keyword evidence="2" id="KW-0808">Transferase</keyword>
<dbReference type="InterPro" id="IPR021109">
    <property type="entry name" value="Peptidase_aspartic_dom_sf"/>
</dbReference>
<comment type="caution">
    <text evidence="11">The sequence shown here is derived from an EMBL/GenBank/DDBJ whole genome shotgun (WGS) entry which is preliminary data.</text>
</comment>
<dbReference type="PANTHER" id="PTHR37984:SF5">
    <property type="entry name" value="PROTEIN NYNRIN-LIKE"/>
    <property type="match status" value="1"/>
</dbReference>
<dbReference type="CDD" id="cd01647">
    <property type="entry name" value="RT_LTR"/>
    <property type="match status" value="1"/>
</dbReference>
<evidence type="ECO:0000256" key="4">
    <source>
        <dbReference type="ARBA" id="ARBA00022722"/>
    </source>
</evidence>
<accession>A0ABD1A8V5</accession>
<dbReference type="InterPro" id="IPR043128">
    <property type="entry name" value="Rev_trsase/Diguanyl_cyclase"/>
</dbReference>
<feature type="compositionally biased region" description="Basic and acidic residues" evidence="8">
    <location>
        <begin position="153"/>
        <end position="164"/>
    </location>
</feature>
<keyword evidence="12" id="KW-1185">Reference proteome</keyword>